<feature type="transmembrane region" description="Helical" evidence="1">
    <location>
        <begin position="69"/>
        <end position="87"/>
    </location>
</feature>
<protein>
    <submittedName>
        <fullName evidence="2">DUF3325 domain-containing protein</fullName>
    </submittedName>
</protein>
<evidence type="ECO:0000256" key="1">
    <source>
        <dbReference type="SAM" id="Phobius"/>
    </source>
</evidence>
<evidence type="ECO:0000313" key="2">
    <source>
        <dbReference type="EMBL" id="UPQ81644.1"/>
    </source>
</evidence>
<keyword evidence="1" id="KW-0472">Membrane</keyword>
<gene>
    <name evidence="2" type="ORF">M0M42_14655</name>
</gene>
<dbReference type="EMBL" id="CP096208">
    <property type="protein sequence ID" value="UPQ81644.1"/>
    <property type="molecule type" value="Genomic_DNA"/>
</dbReference>
<sequence length="112" mass="11747">MSGTALLASLLLAYSGMLGFCLGKERHWKQLAHPRLPARLRRLAAPGGALLLGLAVYVAGHVWPGGMAVVGWFGLISLAGFALLMLIPYAPRVATALPLVGGMIWALVVMAT</sequence>
<dbReference type="InterPro" id="IPR021762">
    <property type="entry name" value="DUF3325"/>
</dbReference>
<feature type="transmembrane region" description="Helical" evidence="1">
    <location>
        <begin position="43"/>
        <end position="63"/>
    </location>
</feature>
<proteinExistence type="predicted"/>
<evidence type="ECO:0000313" key="3">
    <source>
        <dbReference type="Proteomes" id="UP000831189"/>
    </source>
</evidence>
<keyword evidence="1" id="KW-0812">Transmembrane</keyword>
<accession>A0ABY4KM69</accession>
<feature type="transmembrane region" description="Helical" evidence="1">
    <location>
        <begin position="94"/>
        <end position="111"/>
    </location>
</feature>
<organism evidence="2 3">
    <name type="scientific">Pseudomonas knackmussii</name>
    <dbReference type="NCBI Taxonomy" id="65741"/>
    <lineage>
        <taxon>Bacteria</taxon>
        <taxon>Pseudomonadati</taxon>
        <taxon>Pseudomonadota</taxon>
        <taxon>Gammaproteobacteria</taxon>
        <taxon>Pseudomonadales</taxon>
        <taxon>Pseudomonadaceae</taxon>
        <taxon>Pseudomonas</taxon>
    </lineage>
</organism>
<keyword evidence="3" id="KW-1185">Reference proteome</keyword>
<reference evidence="2 3" key="1">
    <citation type="submission" date="2022-04" db="EMBL/GenBank/DDBJ databases">
        <title>Pseudomonas knackmussii B09-2.</title>
        <authorList>
            <person name="Deng Y."/>
        </authorList>
    </citation>
    <scope>NUCLEOTIDE SEQUENCE [LARGE SCALE GENOMIC DNA]</scope>
    <source>
        <strain evidence="2 3">B09-2</strain>
    </source>
</reference>
<dbReference type="Pfam" id="PF11804">
    <property type="entry name" value="DUF3325"/>
    <property type="match status" value="1"/>
</dbReference>
<feature type="transmembrane region" description="Helical" evidence="1">
    <location>
        <begin position="6"/>
        <end position="23"/>
    </location>
</feature>
<keyword evidence="1" id="KW-1133">Transmembrane helix</keyword>
<name>A0ABY4KM69_9PSED</name>
<dbReference type="Proteomes" id="UP000831189">
    <property type="component" value="Chromosome"/>
</dbReference>